<accession>A0A0U1SEB0</accession>
<organism evidence="2">
    <name type="scientific">Lychas mucronatus</name>
    <name type="common">Chinese swimming scorpion</name>
    <dbReference type="NCBI Taxonomy" id="172552"/>
    <lineage>
        <taxon>Eukaryota</taxon>
        <taxon>Metazoa</taxon>
        <taxon>Ecdysozoa</taxon>
        <taxon>Arthropoda</taxon>
        <taxon>Chelicerata</taxon>
        <taxon>Arachnida</taxon>
        <taxon>Scorpiones</taxon>
        <taxon>Buthida</taxon>
        <taxon>Buthoidea</taxon>
        <taxon>Buthidae</taxon>
        <taxon>Lychas</taxon>
    </lineage>
</organism>
<evidence type="ECO:0000313" key="2">
    <source>
        <dbReference type="EMBL" id="ABY26702.1"/>
    </source>
</evidence>
<reference evidence="2" key="1">
    <citation type="submission" date="2007-09" db="EMBL/GenBank/DDBJ databases">
        <title>Toxic transcriptome analysis of Lychas mucronatus: molecular mechanisms regulating diversity of scorpion venom peptides.</title>
        <authorList>
            <person name="Li W."/>
            <person name="Ma Y."/>
            <person name="Cao Z."/>
        </authorList>
    </citation>
    <scope>NUCLEOTIDE SEQUENCE</scope>
    <source>
        <tissue evidence="2">Venom gland</tissue>
    </source>
</reference>
<evidence type="ECO:0000256" key="1">
    <source>
        <dbReference type="SAM" id="SignalP"/>
    </source>
</evidence>
<proteinExistence type="evidence at transcript level"/>
<sequence>MKFFIIVFLVVMVTLPNKSLCNDDEEQLQSVNQRVVEEPLVVKKNMYVTGARDEMIEEPFVTKKNIYLTGARSSKR</sequence>
<name>A0A0U1SEB0_LYCMC</name>
<feature type="signal peptide" evidence="1">
    <location>
        <begin position="1"/>
        <end position="21"/>
    </location>
</feature>
<protein>
    <submittedName>
        <fullName evidence="2">NDBP10</fullName>
    </submittedName>
</protein>
<feature type="chain" id="PRO_5006829185" evidence="1">
    <location>
        <begin position="22"/>
        <end position="76"/>
    </location>
</feature>
<dbReference type="EMBL" id="EU163893">
    <property type="protein sequence ID" value="ABY26702.1"/>
    <property type="molecule type" value="mRNA"/>
</dbReference>
<keyword evidence="1" id="KW-0732">Signal</keyword>
<dbReference type="AlphaFoldDB" id="A0A0U1SEB0"/>